<comment type="similarity">
    <text evidence="11 12">Belongs to the class I-like SAM-binding methyltransferase superfamily. rRNA adenine N(6)-methyltransferase family.</text>
</comment>
<proteinExistence type="inferred from homology"/>
<dbReference type="GO" id="GO:0003723">
    <property type="term" value="F:RNA binding"/>
    <property type="evidence" value="ECO:0007669"/>
    <property type="project" value="UniProtKB-UniRule"/>
</dbReference>
<dbReference type="PANTHER" id="PTHR11727:SF13">
    <property type="entry name" value="DIMETHYLADENOSINE TRANSFERASE 2, MITOCHONDRIAL"/>
    <property type="match status" value="1"/>
</dbReference>
<dbReference type="InterPro" id="IPR029063">
    <property type="entry name" value="SAM-dependent_MTases_sf"/>
</dbReference>
<keyword evidence="8" id="KW-0805">Transcription regulation</keyword>
<dbReference type="EC" id="2.1.1.-" evidence="12"/>
<keyword evidence="10" id="KW-0804">Transcription</keyword>
<evidence type="ECO:0000256" key="9">
    <source>
        <dbReference type="ARBA" id="ARBA00023128"/>
    </source>
</evidence>
<dbReference type="InterPro" id="IPR001737">
    <property type="entry name" value="KsgA/Erm"/>
</dbReference>
<dbReference type="PROSITE" id="PS51689">
    <property type="entry name" value="SAM_RNA_A_N6_MT"/>
    <property type="match status" value="1"/>
</dbReference>
<keyword evidence="9" id="KW-0496">Mitochondrion</keyword>
<comment type="caution">
    <text evidence="13">The sequence shown here is derived from an EMBL/GenBank/DDBJ whole genome shotgun (WGS) entry which is preliminary data.</text>
</comment>
<dbReference type="Gene3D" id="3.40.50.150">
    <property type="entry name" value="Vaccinia Virus protein VP39"/>
    <property type="match status" value="1"/>
</dbReference>
<feature type="binding site" evidence="11">
    <location>
        <position position="25"/>
    </location>
    <ligand>
        <name>S-adenosyl-L-methionine</name>
        <dbReference type="ChEBI" id="CHEBI:59789"/>
    </ligand>
</feature>
<evidence type="ECO:0000256" key="12">
    <source>
        <dbReference type="RuleBase" id="RU362106"/>
    </source>
</evidence>
<evidence type="ECO:0000256" key="2">
    <source>
        <dbReference type="ARBA" id="ARBA00022552"/>
    </source>
</evidence>
<keyword evidence="2 12" id="KW-0698">rRNA processing</keyword>
<gene>
    <name evidence="13" type="ORF">JTE90_029499</name>
</gene>
<evidence type="ECO:0000256" key="7">
    <source>
        <dbReference type="ARBA" id="ARBA00022946"/>
    </source>
</evidence>
<evidence type="ECO:0000256" key="5">
    <source>
        <dbReference type="ARBA" id="ARBA00022691"/>
    </source>
</evidence>
<keyword evidence="14" id="KW-1185">Reference proteome</keyword>
<comment type="caution">
    <text evidence="11">Lacks conserved residue(s) required for the propagation of feature annotation.</text>
</comment>
<dbReference type="PIRSF" id="PIRSF027833">
    <property type="entry name" value="MtTFB2"/>
    <property type="match status" value="1"/>
</dbReference>
<evidence type="ECO:0000256" key="3">
    <source>
        <dbReference type="ARBA" id="ARBA00022603"/>
    </source>
</evidence>
<dbReference type="Pfam" id="PF00398">
    <property type="entry name" value="RrnaAD"/>
    <property type="match status" value="1"/>
</dbReference>
<evidence type="ECO:0000313" key="14">
    <source>
        <dbReference type="Proteomes" id="UP000827092"/>
    </source>
</evidence>
<dbReference type="GO" id="GO:0000179">
    <property type="term" value="F:rRNA (adenine-N6,N6-)-dimethyltransferase activity"/>
    <property type="evidence" value="ECO:0007669"/>
    <property type="project" value="UniProtKB-UniRule"/>
</dbReference>
<evidence type="ECO:0000256" key="8">
    <source>
        <dbReference type="ARBA" id="ARBA00023015"/>
    </source>
</evidence>
<keyword evidence="4 11" id="KW-0808">Transferase</keyword>
<dbReference type="Proteomes" id="UP000827092">
    <property type="component" value="Unassembled WGS sequence"/>
</dbReference>
<evidence type="ECO:0000256" key="1">
    <source>
        <dbReference type="ARBA" id="ARBA00004173"/>
    </source>
</evidence>
<keyword evidence="3 11" id="KW-0489">Methyltransferase</keyword>
<dbReference type="GO" id="GO:0005759">
    <property type="term" value="C:mitochondrial matrix"/>
    <property type="evidence" value="ECO:0007669"/>
    <property type="project" value="TreeGrafter"/>
</dbReference>
<evidence type="ECO:0000256" key="6">
    <source>
        <dbReference type="ARBA" id="ARBA00022884"/>
    </source>
</evidence>
<organism evidence="13 14">
    <name type="scientific">Oedothorax gibbosus</name>
    <dbReference type="NCBI Taxonomy" id="931172"/>
    <lineage>
        <taxon>Eukaryota</taxon>
        <taxon>Metazoa</taxon>
        <taxon>Ecdysozoa</taxon>
        <taxon>Arthropoda</taxon>
        <taxon>Chelicerata</taxon>
        <taxon>Arachnida</taxon>
        <taxon>Araneae</taxon>
        <taxon>Araneomorphae</taxon>
        <taxon>Entelegynae</taxon>
        <taxon>Araneoidea</taxon>
        <taxon>Linyphiidae</taxon>
        <taxon>Erigoninae</taxon>
        <taxon>Oedothorax</taxon>
    </lineage>
</organism>
<dbReference type="AlphaFoldDB" id="A0AAV6UGA5"/>
<feature type="binding site" evidence="11">
    <location>
        <position position="98"/>
    </location>
    <ligand>
        <name>S-adenosyl-L-methionine</name>
        <dbReference type="ChEBI" id="CHEBI:59789"/>
    </ligand>
</feature>
<evidence type="ECO:0000256" key="4">
    <source>
        <dbReference type="ARBA" id="ARBA00022679"/>
    </source>
</evidence>
<keyword evidence="6 11" id="KW-0694">RNA-binding</keyword>
<evidence type="ECO:0000313" key="13">
    <source>
        <dbReference type="EMBL" id="KAG8183141.1"/>
    </source>
</evidence>
<dbReference type="SUPFAM" id="SSF53335">
    <property type="entry name" value="S-adenosyl-L-methionine-dependent methyltransferases"/>
    <property type="match status" value="1"/>
</dbReference>
<dbReference type="PANTHER" id="PTHR11727">
    <property type="entry name" value="DIMETHYLADENOSINE TRANSFERASE"/>
    <property type="match status" value="1"/>
</dbReference>
<accession>A0AAV6UGA5</accession>
<name>A0AAV6UGA5_9ARAC</name>
<dbReference type="EMBL" id="JAFNEN010000430">
    <property type="protein sequence ID" value="KAG8183141.1"/>
    <property type="molecule type" value="Genomic_DNA"/>
</dbReference>
<dbReference type="GO" id="GO:0006391">
    <property type="term" value="P:transcription initiation at mitochondrial promoter"/>
    <property type="evidence" value="ECO:0007669"/>
    <property type="project" value="TreeGrafter"/>
</dbReference>
<evidence type="ECO:0000256" key="10">
    <source>
        <dbReference type="ARBA" id="ARBA00023163"/>
    </source>
</evidence>
<keyword evidence="5 11" id="KW-0949">S-adenosyl-L-methionine</keyword>
<evidence type="ECO:0000256" key="11">
    <source>
        <dbReference type="PROSITE-ProRule" id="PRU01026"/>
    </source>
</evidence>
<reference evidence="13 14" key="1">
    <citation type="journal article" date="2022" name="Nat. Ecol. Evol.">
        <title>A masculinizing supergene underlies an exaggerated male reproductive morph in a spider.</title>
        <authorList>
            <person name="Hendrickx F."/>
            <person name="De Corte Z."/>
            <person name="Sonet G."/>
            <person name="Van Belleghem S.M."/>
            <person name="Kostlbacher S."/>
            <person name="Vangestel C."/>
        </authorList>
    </citation>
    <scope>NUCLEOTIDE SEQUENCE [LARGE SCALE GENOMIC DNA]</scope>
    <source>
        <strain evidence="13">W744_W776</strain>
    </source>
</reference>
<feature type="binding site" evidence="11">
    <location>
        <position position="73"/>
    </location>
    <ligand>
        <name>S-adenosyl-L-methionine</name>
        <dbReference type="ChEBI" id="CHEBI:59789"/>
    </ligand>
</feature>
<dbReference type="GO" id="GO:0034246">
    <property type="term" value="F:mitochondrial transcription factor activity"/>
    <property type="evidence" value="ECO:0007669"/>
    <property type="project" value="TreeGrafter"/>
</dbReference>
<keyword evidence="7" id="KW-0809">Transit peptide</keyword>
<sequence>MKNLNNRNAIESLGSRNKQIGYLYLRDAVSADFIAKYICENWNAGYIFELNPGPGVLTKAILSIGVPSLRVFEKNEEYLPALKDLSDSHPNLEIIEQDFLYLPSIESKQSTDYIEVLDTFFKGIPEYSWDDRVPLRIFLIGSSKKSILFLRFLLAVLPHRTSIFSYGRCEFFVLLSELEYMKIKAEPKDSFANYRWSTVLYNLFFRVDCLKQFDHEICGPSPQQRNKKKNEDKFLYLVKLSPKPELFSSLVNGNRVPDIYFFIRHHLAKRSGLVIPTMEGWITSCGPRLIKEGMNVFTKFGDLSPKQLLALFNQFSSWPEYENSVFHAAMQRFYGKGPLIEEEDELS</sequence>
<protein>
    <recommendedName>
        <fullName evidence="12">rRNA adenine N(6)-methyltransferase</fullName>
        <ecNumber evidence="12">2.1.1.-</ecNumber>
    </recommendedName>
</protein>
<comment type="subcellular location">
    <subcellularLocation>
        <location evidence="1">Mitochondrion</location>
    </subcellularLocation>
</comment>